<organism evidence="1 2">
    <name type="scientific">Salibacterium lacus</name>
    <dbReference type="NCBI Taxonomy" id="1898109"/>
    <lineage>
        <taxon>Bacteria</taxon>
        <taxon>Bacillati</taxon>
        <taxon>Bacillota</taxon>
        <taxon>Bacilli</taxon>
        <taxon>Bacillales</taxon>
        <taxon>Bacillaceae</taxon>
    </lineage>
</organism>
<dbReference type="SUPFAM" id="SSF52980">
    <property type="entry name" value="Restriction endonuclease-like"/>
    <property type="match status" value="1"/>
</dbReference>
<dbReference type="EMBL" id="JBHUML010000005">
    <property type="protein sequence ID" value="MFD2706615.1"/>
    <property type="molecule type" value="Genomic_DNA"/>
</dbReference>
<evidence type="ECO:0000313" key="1">
    <source>
        <dbReference type="EMBL" id="MFD2706615.1"/>
    </source>
</evidence>
<reference evidence="2" key="1">
    <citation type="journal article" date="2019" name="Int. J. Syst. Evol. Microbiol.">
        <title>The Global Catalogue of Microorganisms (GCM) 10K type strain sequencing project: providing services to taxonomists for standard genome sequencing and annotation.</title>
        <authorList>
            <consortium name="The Broad Institute Genomics Platform"/>
            <consortium name="The Broad Institute Genome Sequencing Center for Infectious Disease"/>
            <person name="Wu L."/>
            <person name="Ma J."/>
        </authorList>
    </citation>
    <scope>NUCLEOTIDE SEQUENCE [LARGE SCALE GENOMIC DNA]</scope>
    <source>
        <strain evidence="2">KCTC 33792</strain>
    </source>
</reference>
<evidence type="ECO:0000313" key="2">
    <source>
        <dbReference type="Proteomes" id="UP001597520"/>
    </source>
</evidence>
<dbReference type="InterPro" id="IPR011335">
    <property type="entry name" value="Restrct_endonuc-II-like"/>
</dbReference>
<protein>
    <recommendedName>
        <fullName evidence="3">DUF559 domain-containing protein</fullName>
    </recommendedName>
</protein>
<proteinExistence type="predicted"/>
<sequence>MQRDQEVNDYYNAVNWNIKRVWEHEVKQDLDQVIDELSGFIESCKNH</sequence>
<dbReference type="Proteomes" id="UP001597520">
    <property type="component" value="Unassembled WGS sequence"/>
</dbReference>
<accession>A0ABW5T3K3</accession>
<name>A0ABW5T3K3_9BACI</name>
<keyword evidence="2" id="KW-1185">Reference proteome</keyword>
<comment type="caution">
    <text evidence="1">The sequence shown here is derived from an EMBL/GenBank/DDBJ whole genome shotgun (WGS) entry which is preliminary data.</text>
</comment>
<evidence type="ECO:0008006" key="3">
    <source>
        <dbReference type="Google" id="ProtNLM"/>
    </source>
</evidence>
<gene>
    <name evidence="1" type="ORF">ACFSUB_14205</name>
</gene>
<dbReference type="Gene3D" id="3.40.960.10">
    <property type="entry name" value="VSR Endonuclease"/>
    <property type="match status" value="1"/>
</dbReference>
<dbReference type="RefSeq" id="WP_380714276.1">
    <property type="nucleotide sequence ID" value="NZ_JBHUML010000005.1"/>
</dbReference>